<dbReference type="SUPFAM" id="SSF54236">
    <property type="entry name" value="Ubiquitin-like"/>
    <property type="match status" value="1"/>
</dbReference>
<dbReference type="GeneID" id="36569745"/>
<feature type="compositionally biased region" description="Polar residues" evidence="1">
    <location>
        <begin position="244"/>
        <end position="272"/>
    </location>
</feature>
<dbReference type="InterPro" id="IPR029071">
    <property type="entry name" value="Ubiquitin-like_domsf"/>
</dbReference>
<feature type="compositionally biased region" description="Basic and acidic residues" evidence="1">
    <location>
        <begin position="1"/>
        <end position="11"/>
    </location>
</feature>
<keyword evidence="3" id="KW-1185">Reference proteome</keyword>
<dbReference type="STRING" id="857342.A0A2T3B8P9"/>
<dbReference type="PANTHER" id="PTHR38700:SF1">
    <property type="entry name" value="PH DOMAIN-CONTAINING PROTEIN"/>
    <property type="match status" value="1"/>
</dbReference>
<feature type="compositionally biased region" description="Basic and acidic residues" evidence="1">
    <location>
        <begin position="158"/>
        <end position="203"/>
    </location>
</feature>
<sequence length="778" mass="86935">MSQDNEAEKDVATVTPPKYSRYRSVRRAAKESPPVLQSSPEPATAPVVPENNDHIAKRSMSRYRHPKTGPRHDQLASPPAHTSPPVAAASPPPYQSNNPYNPYHPINPNNNPYRSNNPYNPFSQPVRRATEPVPAKQRYDARSASVGRQIPQNYQETESERLQREAREAQEQEEQERRARQQQEEEEQRILRETEEKLAEQKRKDLERLEATLDAAVQAPAAQKVSTPVIERLNFFSRKRAKTKTSPPAASSVGTPSLSTTRSRASNDTPPKSNELPRQGSEQGESTYLPGTDAPISAVNSGERRVLVRYRQSSINLPVTPDTTPFDIILSAAKILSHSIAPSSTVMFESYTQLGLERRVRRYERIRDIMNSWDRDTQNALVLQKSDAPKFDIDLESVPLKAPAGVTVHMHHSQRPNRWNKRYITILSSGQVIMSKKSESKMTDKDVVSLCHLSDFDIYSPTATQLGKLKPPKEFCYAVKSQQKTTMFMNTENFVHFFSTDDESTAQRLYDTVQRWRSWYLVHKMGDGKKKGKKSEDLTDTQTGTKTGPGHKGRRSVDDNEYVIGSSKPMRNRNRFGSEGDEYDSEEENRPRQIPFHLRNSILISPSAAKLDEKRHPPPVSYRLPPEAEEEFAATSLLGRSYSQRLKAQKEREAQAQPSGPFVDGPSLLNGGIPQRSQSTRKARPEPVEPGTGGLGGHKPLLDFTPQFKEAPQWDKSGKGRGVVPPSGVPLVEAATTPDFGLDLPQTTLFRRDASVRRPGTSAGGGAFIKGGLISGKS</sequence>
<dbReference type="AlphaFoldDB" id="A0A2T3B8P9"/>
<dbReference type="InParanoid" id="A0A2T3B8P9"/>
<dbReference type="OrthoDB" id="6235964at2759"/>
<gene>
    <name evidence="2" type="ORF">M430DRAFT_117283</name>
</gene>
<organism evidence="2 3">
    <name type="scientific">Amorphotheca resinae ATCC 22711</name>
    <dbReference type="NCBI Taxonomy" id="857342"/>
    <lineage>
        <taxon>Eukaryota</taxon>
        <taxon>Fungi</taxon>
        <taxon>Dikarya</taxon>
        <taxon>Ascomycota</taxon>
        <taxon>Pezizomycotina</taxon>
        <taxon>Leotiomycetes</taxon>
        <taxon>Helotiales</taxon>
        <taxon>Amorphothecaceae</taxon>
        <taxon>Amorphotheca</taxon>
    </lineage>
</organism>
<evidence type="ECO:0008006" key="4">
    <source>
        <dbReference type="Google" id="ProtNLM"/>
    </source>
</evidence>
<feature type="region of interest" description="Disordered" evidence="1">
    <location>
        <begin position="240"/>
        <end position="297"/>
    </location>
</feature>
<evidence type="ECO:0000313" key="2">
    <source>
        <dbReference type="EMBL" id="PSS23266.1"/>
    </source>
</evidence>
<feature type="region of interest" description="Disordered" evidence="1">
    <location>
        <begin position="1"/>
        <end position="203"/>
    </location>
</feature>
<dbReference type="InterPro" id="IPR011993">
    <property type="entry name" value="PH-like_dom_sf"/>
</dbReference>
<protein>
    <recommendedName>
        <fullName evidence="4">PH domain-containing protein</fullName>
    </recommendedName>
</protein>
<feature type="compositionally biased region" description="Basic and acidic residues" evidence="1">
    <location>
        <begin position="527"/>
        <end position="537"/>
    </location>
</feature>
<feature type="region of interest" description="Disordered" evidence="1">
    <location>
        <begin position="755"/>
        <end position="778"/>
    </location>
</feature>
<feature type="compositionally biased region" description="Low complexity" evidence="1">
    <location>
        <begin position="76"/>
        <end position="121"/>
    </location>
</feature>
<dbReference type="RefSeq" id="XP_024723312.1">
    <property type="nucleotide sequence ID" value="XM_024861664.1"/>
</dbReference>
<dbReference type="Gene3D" id="2.30.29.30">
    <property type="entry name" value="Pleckstrin-homology domain (PH domain)/Phosphotyrosine-binding domain (PTB)"/>
    <property type="match status" value="1"/>
</dbReference>
<feature type="compositionally biased region" description="Basic residues" evidence="1">
    <location>
        <begin position="57"/>
        <end position="69"/>
    </location>
</feature>
<feature type="region of interest" description="Disordered" evidence="1">
    <location>
        <begin position="645"/>
        <end position="700"/>
    </location>
</feature>
<dbReference type="EMBL" id="KZ679008">
    <property type="protein sequence ID" value="PSS23266.1"/>
    <property type="molecule type" value="Genomic_DNA"/>
</dbReference>
<accession>A0A2T3B8P9</accession>
<feature type="region of interest" description="Disordered" evidence="1">
    <location>
        <begin position="527"/>
        <end position="596"/>
    </location>
</feature>
<dbReference type="PANTHER" id="PTHR38700">
    <property type="entry name" value="YALI0E22418P"/>
    <property type="match status" value="1"/>
</dbReference>
<evidence type="ECO:0000313" key="3">
    <source>
        <dbReference type="Proteomes" id="UP000241818"/>
    </source>
</evidence>
<reference evidence="2 3" key="1">
    <citation type="journal article" date="2018" name="New Phytol.">
        <title>Comparative genomics and transcriptomics depict ericoid mycorrhizal fungi as versatile saprotrophs and plant mutualists.</title>
        <authorList>
            <person name="Martino E."/>
            <person name="Morin E."/>
            <person name="Grelet G.A."/>
            <person name="Kuo A."/>
            <person name="Kohler A."/>
            <person name="Daghino S."/>
            <person name="Barry K.W."/>
            <person name="Cichocki N."/>
            <person name="Clum A."/>
            <person name="Dockter R.B."/>
            <person name="Hainaut M."/>
            <person name="Kuo R.C."/>
            <person name="LaButti K."/>
            <person name="Lindahl B.D."/>
            <person name="Lindquist E.A."/>
            <person name="Lipzen A."/>
            <person name="Khouja H.R."/>
            <person name="Magnuson J."/>
            <person name="Murat C."/>
            <person name="Ohm R.A."/>
            <person name="Singer S.W."/>
            <person name="Spatafora J.W."/>
            <person name="Wang M."/>
            <person name="Veneault-Fourrey C."/>
            <person name="Henrissat B."/>
            <person name="Grigoriev I.V."/>
            <person name="Martin F.M."/>
            <person name="Perotto S."/>
        </authorList>
    </citation>
    <scope>NUCLEOTIDE SEQUENCE [LARGE SCALE GENOMIC DNA]</scope>
    <source>
        <strain evidence="2 3">ATCC 22711</strain>
    </source>
</reference>
<proteinExistence type="predicted"/>
<feature type="region of interest" description="Disordered" evidence="1">
    <location>
        <begin position="607"/>
        <end position="626"/>
    </location>
</feature>
<dbReference type="Proteomes" id="UP000241818">
    <property type="component" value="Unassembled WGS sequence"/>
</dbReference>
<name>A0A2T3B8P9_AMORE</name>
<dbReference type="Gene3D" id="3.10.20.90">
    <property type="entry name" value="Phosphatidylinositol 3-kinase Catalytic Subunit, Chain A, domain 1"/>
    <property type="match status" value="1"/>
</dbReference>
<evidence type="ECO:0000256" key="1">
    <source>
        <dbReference type="SAM" id="MobiDB-lite"/>
    </source>
</evidence>